<evidence type="ECO:0000313" key="2">
    <source>
        <dbReference type="Proteomes" id="UP001595858"/>
    </source>
</evidence>
<comment type="caution">
    <text evidence="1">The sequence shown here is derived from an EMBL/GenBank/DDBJ whole genome shotgun (WGS) entry which is preliminary data.</text>
</comment>
<accession>A0ABV9SFA3</accession>
<evidence type="ECO:0000313" key="1">
    <source>
        <dbReference type="EMBL" id="MFC4865160.1"/>
    </source>
</evidence>
<organism evidence="1 2">
    <name type="scientific">Streptomonospora arabica</name>
    <dbReference type="NCBI Taxonomy" id="412417"/>
    <lineage>
        <taxon>Bacteria</taxon>
        <taxon>Bacillati</taxon>
        <taxon>Actinomycetota</taxon>
        <taxon>Actinomycetes</taxon>
        <taxon>Streptosporangiales</taxon>
        <taxon>Nocardiopsidaceae</taxon>
        <taxon>Streptomonospora</taxon>
    </lineage>
</organism>
<name>A0ABV9SFA3_9ACTN</name>
<protein>
    <submittedName>
        <fullName evidence="1">Uncharacterized protein</fullName>
    </submittedName>
</protein>
<dbReference type="Proteomes" id="UP001595858">
    <property type="component" value="Unassembled WGS sequence"/>
</dbReference>
<reference evidence="2" key="1">
    <citation type="journal article" date="2019" name="Int. J. Syst. Evol. Microbiol.">
        <title>The Global Catalogue of Microorganisms (GCM) 10K type strain sequencing project: providing services to taxonomists for standard genome sequencing and annotation.</title>
        <authorList>
            <consortium name="The Broad Institute Genomics Platform"/>
            <consortium name="The Broad Institute Genome Sequencing Center for Infectious Disease"/>
            <person name="Wu L."/>
            <person name="Ma J."/>
        </authorList>
    </citation>
    <scope>NUCLEOTIDE SEQUENCE [LARGE SCALE GENOMIC DNA]</scope>
    <source>
        <strain evidence="2">CGMCC 4.7304</strain>
    </source>
</reference>
<keyword evidence="2" id="KW-1185">Reference proteome</keyword>
<gene>
    <name evidence="1" type="ORF">ACFPCZ_00830</name>
</gene>
<dbReference type="RefSeq" id="WP_344142670.1">
    <property type="nucleotide sequence ID" value="NZ_BAAAQI010000005.1"/>
</dbReference>
<proteinExistence type="predicted"/>
<dbReference type="SUPFAM" id="SSF53474">
    <property type="entry name" value="alpha/beta-Hydrolases"/>
    <property type="match status" value="1"/>
</dbReference>
<dbReference type="EMBL" id="JBHSIY010000001">
    <property type="protein sequence ID" value="MFC4865160.1"/>
    <property type="molecule type" value="Genomic_DNA"/>
</dbReference>
<dbReference type="InterPro" id="IPR029058">
    <property type="entry name" value="AB_hydrolase_fold"/>
</dbReference>
<sequence>MSSRAASHSSVSAWPCRRHLLIAHGCDVHRGAYVAPEIARAAPERVVGVYFTAGPGLPTESDVCDLTPEEPAQYREIQRWSTAGLDHHALLRRGPQTFAYGWNDSPAALLGWLVHRFQKFSMAAEPLDEVIDRPAADQRVAVLVRPERGHVVVADV</sequence>
<dbReference type="Gene3D" id="3.40.50.1820">
    <property type="entry name" value="alpha/beta hydrolase"/>
    <property type="match status" value="1"/>
</dbReference>